<gene>
    <name evidence="2" type="ORF">BPAE_0586g00010</name>
</gene>
<reference evidence="2 3" key="1">
    <citation type="submission" date="2017-12" db="EMBL/GenBank/DDBJ databases">
        <title>Comparative genomics of Botrytis spp.</title>
        <authorList>
            <person name="Valero-Jimenez C.A."/>
            <person name="Tapia P."/>
            <person name="Veloso J."/>
            <person name="Silva-Moreno E."/>
            <person name="Staats M."/>
            <person name="Valdes J.H."/>
            <person name="Van Kan J.A.L."/>
        </authorList>
    </citation>
    <scope>NUCLEOTIDE SEQUENCE [LARGE SCALE GENOMIC DNA]</scope>
    <source>
        <strain evidence="2 3">Bp0003</strain>
    </source>
</reference>
<comment type="caution">
    <text evidence="2">The sequence shown here is derived from an EMBL/GenBank/DDBJ whole genome shotgun (WGS) entry which is preliminary data.</text>
</comment>
<sequence length="59" mass="6531">MTSRFSSHQNAGKAHPSNPSHPMTQLSMSADPTRPSDLGYLCYRPVIDALTRSTKSRIE</sequence>
<feature type="compositionally biased region" description="Polar residues" evidence="1">
    <location>
        <begin position="1"/>
        <end position="10"/>
    </location>
</feature>
<name>A0A4Z1ESK3_9HELO</name>
<evidence type="ECO:0000256" key="1">
    <source>
        <dbReference type="SAM" id="MobiDB-lite"/>
    </source>
</evidence>
<proteinExistence type="predicted"/>
<feature type="region of interest" description="Disordered" evidence="1">
    <location>
        <begin position="1"/>
        <end position="35"/>
    </location>
</feature>
<accession>A0A4Z1ESK3</accession>
<dbReference type="AlphaFoldDB" id="A0A4Z1ESK3"/>
<dbReference type="EMBL" id="PQXI01000584">
    <property type="protein sequence ID" value="TGO15226.1"/>
    <property type="molecule type" value="Genomic_DNA"/>
</dbReference>
<keyword evidence="3" id="KW-1185">Reference proteome</keyword>
<evidence type="ECO:0000313" key="3">
    <source>
        <dbReference type="Proteomes" id="UP000297910"/>
    </source>
</evidence>
<dbReference type="Proteomes" id="UP000297910">
    <property type="component" value="Unassembled WGS sequence"/>
</dbReference>
<evidence type="ECO:0000313" key="2">
    <source>
        <dbReference type="EMBL" id="TGO15226.1"/>
    </source>
</evidence>
<organism evidence="2 3">
    <name type="scientific">Botrytis paeoniae</name>
    <dbReference type="NCBI Taxonomy" id="278948"/>
    <lineage>
        <taxon>Eukaryota</taxon>
        <taxon>Fungi</taxon>
        <taxon>Dikarya</taxon>
        <taxon>Ascomycota</taxon>
        <taxon>Pezizomycotina</taxon>
        <taxon>Leotiomycetes</taxon>
        <taxon>Helotiales</taxon>
        <taxon>Sclerotiniaceae</taxon>
        <taxon>Botrytis</taxon>
    </lineage>
</organism>
<feature type="compositionally biased region" description="Polar residues" evidence="1">
    <location>
        <begin position="17"/>
        <end position="30"/>
    </location>
</feature>
<protein>
    <submittedName>
        <fullName evidence="2">Uncharacterized protein</fullName>
    </submittedName>
</protein>